<sequence>MKFEQSISINSNPAAIYTVYQNVSDWPIWDPETEAAALDGEFAVGSEGKVKPKGAPVSKITLTEVTPDKSFTVECNLPLCKMLFIHELNETGEGTDVVNQVVFTGLLAPVFGRLIGKGINKSIPDSLKGLKGYVESQG</sequence>
<dbReference type="InterPro" id="IPR019587">
    <property type="entry name" value="Polyketide_cyclase/dehydratase"/>
</dbReference>
<organism evidence="1 2">
    <name type="scientific">Leucothrix pacifica</name>
    <dbReference type="NCBI Taxonomy" id="1247513"/>
    <lineage>
        <taxon>Bacteria</taxon>
        <taxon>Pseudomonadati</taxon>
        <taxon>Pseudomonadota</taxon>
        <taxon>Gammaproteobacteria</taxon>
        <taxon>Thiotrichales</taxon>
        <taxon>Thiotrichaceae</taxon>
        <taxon>Leucothrix</taxon>
    </lineage>
</organism>
<comment type="caution">
    <text evidence="1">The sequence shown here is derived from an EMBL/GenBank/DDBJ whole genome shotgun (WGS) entry which is preliminary data.</text>
</comment>
<evidence type="ECO:0008006" key="3">
    <source>
        <dbReference type="Google" id="ProtNLM"/>
    </source>
</evidence>
<protein>
    <recommendedName>
        <fullName evidence="3">Polyketide cyclase</fullName>
    </recommendedName>
</protein>
<dbReference type="Gene3D" id="3.30.530.20">
    <property type="match status" value="1"/>
</dbReference>
<dbReference type="AlphaFoldDB" id="A0A317C0K4"/>
<evidence type="ECO:0000313" key="1">
    <source>
        <dbReference type="EMBL" id="PWQ92088.1"/>
    </source>
</evidence>
<reference evidence="1 2" key="1">
    <citation type="submission" date="2018-05" db="EMBL/GenBank/DDBJ databases">
        <title>Leucothrix arctica sp. nov., isolated from Arctic seawater.</title>
        <authorList>
            <person name="Choi A."/>
            <person name="Baek K."/>
        </authorList>
    </citation>
    <scope>NUCLEOTIDE SEQUENCE [LARGE SCALE GENOMIC DNA]</scope>
    <source>
        <strain evidence="1 2">JCM 18388</strain>
    </source>
</reference>
<dbReference type="EMBL" id="QGKM01000124">
    <property type="protein sequence ID" value="PWQ92088.1"/>
    <property type="molecule type" value="Genomic_DNA"/>
</dbReference>
<dbReference type="OrthoDB" id="9810827at2"/>
<dbReference type="RefSeq" id="WP_109839985.1">
    <property type="nucleotide sequence ID" value="NZ_QGKM01000124.1"/>
</dbReference>
<dbReference type="SUPFAM" id="SSF55961">
    <property type="entry name" value="Bet v1-like"/>
    <property type="match status" value="1"/>
</dbReference>
<keyword evidence="2" id="KW-1185">Reference proteome</keyword>
<gene>
    <name evidence="1" type="ORF">DKW60_23005</name>
</gene>
<dbReference type="Proteomes" id="UP000245539">
    <property type="component" value="Unassembled WGS sequence"/>
</dbReference>
<evidence type="ECO:0000313" key="2">
    <source>
        <dbReference type="Proteomes" id="UP000245539"/>
    </source>
</evidence>
<dbReference type="InterPro" id="IPR023393">
    <property type="entry name" value="START-like_dom_sf"/>
</dbReference>
<proteinExistence type="predicted"/>
<dbReference type="Pfam" id="PF10604">
    <property type="entry name" value="Polyketide_cyc2"/>
    <property type="match status" value="1"/>
</dbReference>
<name>A0A317C0K4_9GAMM</name>
<accession>A0A317C0K4</accession>